<evidence type="ECO:0000256" key="3">
    <source>
        <dbReference type="ARBA" id="ARBA00023284"/>
    </source>
</evidence>
<evidence type="ECO:0000256" key="1">
    <source>
        <dbReference type="ARBA" id="ARBA00004196"/>
    </source>
</evidence>
<evidence type="ECO:0000256" key="2">
    <source>
        <dbReference type="ARBA" id="ARBA00022748"/>
    </source>
</evidence>
<evidence type="ECO:0000259" key="5">
    <source>
        <dbReference type="PROSITE" id="PS51352"/>
    </source>
</evidence>
<dbReference type="RefSeq" id="WP_203387120.1">
    <property type="nucleotide sequence ID" value="NZ_CP064781.1"/>
</dbReference>
<feature type="transmembrane region" description="Helical" evidence="4">
    <location>
        <begin position="6"/>
        <end position="26"/>
    </location>
</feature>
<keyword evidence="7" id="KW-1185">Reference proteome</keyword>
<dbReference type="GO" id="GO:0030313">
    <property type="term" value="C:cell envelope"/>
    <property type="evidence" value="ECO:0007669"/>
    <property type="project" value="UniProtKB-SubCell"/>
</dbReference>
<keyword evidence="3" id="KW-0676">Redox-active center</keyword>
<dbReference type="InterPro" id="IPR036249">
    <property type="entry name" value="Thioredoxin-like_sf"/>
</dbReference>
<accession>A0A974PYR3</accession>
<dbReference type="SUPFAM" id="SSF52833">
    <property type="entry name" value="Thioredoxin-like"/>
    <property type="match status" value="1"/>
</dbReference>
<keyword evidence="4" id="KW-0812">Transmembrane</keyword>
<gene>
    <name evidence="6" type="ORF">IWH25_17925</name>
</gene>
<dbReference type="Gene3D" id="3.40.30.10">
    <property type="entry name" value="Glutaredoxin"/>
    <property type="match status" value="1"/>
</dbReference>
<reference evidence="6" key="1">
    <citation type="submission" date="2020-11" db="EMBL/GenBank/DDBJ databases">
        <title>Azospira restricta DSM 18626 genome sequence.</title>
        <authorList>
            <person name="Moe W.M."/>
        </authorList>
    </citation>
    <scope>NUCLEOTIDE SEQUENCE</scope>
    <source>
        <strain evidence="6">DSM 18626</strain>
    </source>
</reference>
<feature type="domain" description="Thioredoxin" evidence="5">
    <location>
        <begin position="56"/>
        <end position="194"/>
    </location>
</feature>
<dbReference type="KEGG" id="ares:IWH25_17925"/>
<evidence type="ECO:0000313" key="6">
    <source>
        <dbReference type="EMBL" id="QRJ63591.1"/>
    </source>
</evidence>
<dbReference type="PROSITE" id="PS00194">
    <property type="entry name" value="THIOREDOXIN_1"/>
    <property type="match status" value="1"/>
</dbReference>
<keyword evidence="2" id="KW-0201">Cytochrome c-type biogenesis</keyword>
<dbReference type="InterPro" id="IPR013740">
    <property type="entry name" value="Redoxin"/>
</dbReference>
<proteinExistence type="predicted"/>
<sequence>MNEKKAMALLGFTSMLTLATVGYLGYRMYTLSQMPSQEQLAQQARASRQVSGEAAQAGADALMAMTLPDLKGVPQALAQWNGKIRVINYWATWCPPCVEEMPMLSRLAERFAAEGVQFVGIGLDETEKMQAFVQKTPVAYPLLAAGTNPGGSPALTVKGMPYTIVLGRDGKVAFSLYGAVREEELDPLLRRLVAAR</sequence>
<dbReference type="GO" id="GO:0015036">
    <property type="term" value="F:disulfide oxidoreductase activity"/>
    <property type="evidence" value="ECO:0007669"/>
    <property type="project" value="UniProtKB-ARBA"/>
</dbReference>
<dbReference type="Proteomes" id="UP000663444">
    <property type="component" value="Chromosome"/>
</dbReference>
<comment type="subcellular location">
    <subcellularLocation>
        <location evidence="1">Cell envelope</location>
    </subcellularLocation>
</comment>
<keyword evidence="4" id="KW-1133">Transmembrane helix</keyword>
<organism evidence="6 7">
    <name type="scientific">Azospira restricta</name>
    <dbReference type="NCBI Taxonomy" id="404405"/>
    <lineage>
        <taxon>Bacteria</taxon>
        <taxon>Pseudomonadati</taxon>
        <taxon>Pseudomonadota</taxon>
        <taxon>Betaproteobacteria</taxon>
        <taxon>Rhodocyclales</taxon>
        <taxon>Rhodocyclaceae</taxon>
        <taxon>Azospira</taxon>
    </lineage>
</organism>
<dbReference type="CDD" id="cd02966">
    <property type="entry name" value="TlpA_like_family"/>
    <property type="match status" value="1"/>
</dbReference>
<dbReference type="PANTHER" id="PTHR42852:SF13">
    <property type="entry name" value="PROTEIN DIPZ"/>
    <property type="match status" value="1"/>
</dbReference>
<dbReference type="Pfam" id="PF08534">
    <property type="entry name" value="Redoxin"/>
    <property type="match status" value="1"/>
</dbReference>
<dbReference type="EMBL" id="CP064781">
    <property type="protein sequence ID" value="QRJ63591.1"/>
    <property type="molecule type" value="Genomic_DNA"/>
</dbReference>
<evidence type="ECO:0000313" key="7">
    <source>
        <dbReference type="Proteomes" id="UP000663444"/>
    </source>
</evidence>
<name>A0A974PYR3_9RHOO</name>
<dbReference type="AlphaFoldDB" id="A0A974PYR3"/>
<protein>
    <submittedName>
        <fullName evidence="6">TlpA family protein disulfide reductase</fullName>
    </submittedName>
</protein>
<dbReference type="InterPro" id="IPR050553">
    <property type="entry name" value="Thioredoxin_ResA/DsbE_sf"/>
</dbReference>
<dbReference type="InterPro" id="IPR013766">
    <property type="entry name" value="Thioredoxin_domain"/>
</dbReference>
<dbReference type="InterPro" id="IPR017937">
    <property type="entry name" value="Thioredoxin_CS"/>
</dbReference>
<dbReference type="PANTHER" id="PTHR42852">
    <property type="entry name" value="THIOL:DISULFIDE INTERCHANGE PROTEIN DSBE"/>
    <property type="match status" value="1"/>
</dbReference>
<dbReference type="GO" id="GO:0017004">
    <property type="term" value="P:cytochrome complex assembly"/>
    <property type="evidence" value="ECO:0007669"/>
    <property type="project" value="UniProtKB-KW"/>
</dbReference>
<dbReference type="PROSITE" id="PS51352">
    <property type="entry name" value="THIOREDOXIN_2"/>
    <property type="match status" value="1"/>
</dbReference>
<keyword evidence="4" id="KW-0472">Membrane</keyword>
<evidence type="ECO:0000256" key="4">
    <source>
        <dbReference type="SAM" id="Phobius"/>
    </source>
</evidence>